<evidence type="ECO:0000313" key="1">
    <source>
        <dbReference type="EMBL" id="JAH06608.1"/>
    </source>
</evidence>
<reference evidence="1" key="2">
    <citation type="journal article" date="2015" name="Fish Shellfish Immunol.">
        <title>Early steps in the European eel (Anguilla anguilla)-Vibrio vulnificus interaction in the gills: Role of the RtxA13 toxin.</title>
        <authorList>
            <person name="Callol A."/>
            <person name="Pajuelo D."/>
            <person name="Ebbesson L."/>
            <person name="Teles M."/>
            <person name="MacKenzie S."/>
            <person name="Amaro C."/>
        </authorList>
    </citation>
    <scope>NUCLEOTIDE SEQUENCE</scope>
</reference>
<organism evidence="1">
    <name type="scientific">Anguilla anguilla</name>
    <name type="common">European freshwater eel</name>
    <name type="synonym">Muraena anguilla</name>
    <dbReference type="NCBI Taxonomy" id="7936"/>
    <lineage>
        <taxon>Eukaryota</taxon>
        <taxon>Metazoa</taxon>
        <taxon>Chordata</taxon>
        <taxon>Craniata</taxon>
        <taxon>Vertebrata</taxon>
        <taxon>Euteleostomi</taxon>
        <taxon>Actinopterygii</taxon>
        <taxon>Neopterygii</taxon>
        <taxon>Teleostei</taxon>
        <taxon>Anguilliformes</taxon>
        <taxon>Anguillidae</taxon>
        <taxon>Anguilla</taxon>
    </lineage>
</organism>
<reference evidence="1" key="1">
    <citation type="submission" date="2014-11" db="EMBL/GenBank/DDBJ databases">
        <authorList>
            <person name="Amaro Gonzalez C."/>
        </authorList>
    </citation>
    <scope>NUCLEOTIDE SEQUENCE</scope>
</reference>
<protein>
    <submittedName>
        <fullName evidence="1">Uncharacterized protein</fullName>
    </submittedName>
</protein>
<name>A0A0E9PRV9_ANGAN</name>
<dbReference type="EMBL" id="GBXM01101969">
    <property type="protein sequence ID" value="JAH06608.1"/>
    <property type="molecule type" value="Transcribed_RNA"/>
</dbReference>
<proteinExistence type="predicted"/>
<sequence length="48" mass="5654">MTPKFASTLWDKSQNRCTYFAGKRSQTCRMDTLFEKAVHVRTDNKLLE</sequence>
<dbReference type="AlphaFoldDB" id="A0A0E9PRV9"/>
<accession>A0A0E9PRV9</accession>